<dbReference type="AlphaFoldDB" id="A0A923I8R3"/>
<reference evidence="1" key="1">
    <citation type="submission" date="2020-08" db="EMBL/GenBank/DDBJ databases">
        <title>Genome public.</title>
        <authorList>
            <person name="Liu C."/>
            <person name="Sun Q."/>
        </authorList>
    </citation>
    <scope>NUCLEOTIDE SEQUENCE</scope>
    <source>
        <strain evidence="1">BX8</strain>
    </source>
</reference>
<dbReference type="Proteomes" id="UP000659630">
    <property type="component" value="Unassembled WGS sequence"/>
</dbReference>
<accession>A0A923I8R3</accession>
<protein>
    <submittedName>
        <fullName evidence="1">XRE family transcriptional regulator</fullName>
    </submittedName>
</protein>
<comment type="caution">
    <text evidence="1">The sequence shown here is derived from an EMBL/GenBank/DDBJ whole genome shotgun (WGS) entry which is preliminary data.</text>
</comment>
<organism evidence="1 2">
    <name type="scientific">Anaerofilum hominis</name>
    <dbReference type="NCBI Taxonomy" id="2763016"/>
    <lineage>
        <taxon>Bacteria</taxon>
        <taxon>Bacillati</taxon>
        <taxon>Bacillota</taxon>
        <taxon>Clostridia</taxon>
        <taxon>Eubacteriales</taxon>
        <taxon>Oscillospiraceae</taxon>
        <taxon>Anaerofilum</taxon>
    </lineage>
</organism>
<evidence type="ECO:0000313" key="2">
    <source>
        <dbReference type="Proteomes" id="UP000659630"/>
    </source>
</evidence>
<keyword evidence="2" id="KW-1185">Reference proteome</keyword>
<gene>
    <name evidence="1" type="ORF">H8S23_05235</name>
</gene>
<sequence>MAEYTTFGLVVKTKLLGPPVRTQEWLCAAVNADTGLKIDSAYMSKILTGQRTSARVAQSICKILGIEADEK</sequence>
<name>A0A923I8R3_9FIRM</name>
<evidence type="ECO:0000313" key="1">
    <source>
        <dbReference type="EMBL" id="MBC5580901.1"/>
    </source>
</evidence>
<dbReference type="EMBL" id="JACONZ010000002">
    <property type="protein sequence ID" value="MBC5580901.1"/>
    <property type="molecule type" value="Genomic_DNA"/>
</dbReference>
<dbReference type="RefSeq" id="WP_186887279.1">
    <property type="nucleotide sequence ID" value="NZ_JACONZ010000002.1"/>
</dbReference>
<proteinExistence type="predicted"/>